<dbReference type="PANTHER" id="PTHR43401">
    <property type="entry name" value="L-THREONINE 3-DEHYDROGENASE"/>
    <property type="match status" value="1"/>
</dbReference>
<dbReference type="SUPFAM" id="SSF51735">
    <property type="entry name" value="NAD(P)-binding Rossmann-fold domains"/>
    <property type="match status" value="1"/>
</dbReference>
<dbReference type="InterPro" id="IPR036291">
    <property type="entry name" value="NAD(P)-bd_dom_sf"/>
</dbReference>
<accession>A0A7K1FKR1</accession>
<dbReference type="Gene3D" id="3.90.180.10">
    <property type="entry name" value="Medium-chain alcohol dehydrogenases, catalytic domain"/>
    <property type="match status" value="1"/>
</dbReference>
<dbReference type="InterPro" id="IPR013149">
    <property type="entry name" value="ADH-like_C"/>
</dbReference>
<dbReference type="AlphaFoldDB" id="A0A7K1FKR1"/>
<evidence type="ECO:0000256" key="5">
    <source>
        <dbReference type="RuleBase" id="RU361277"/>
    </source>
</evidence>
<protein>
    <submittedName>
        <fullName evidence="8">Alcohol dehydrogenase catalytic domain-containing protein</fullName>
    </submittedName>
</protein>
<dbReference type="Pfam" id="PF08240">
    <property type="entry name" value="ADH_N"/>
    <property type="match status" value="1"/>
</dbReference>
<evidence type="ECO:0000313" key="9">
    <source>
        <dbReference type="Proteomes" id="UP000460221"/>
    </source>
</evidence>
<comment type="similarity">
    <text evidence="5">Belongs to the zinc-containing alcohol dehydrogenase family.</text>
</comment>
<keyword evidence="6" id="KW-0472">Membrane</keyword>
<comment type="caution">
    <text evidence="8">The sequence shown here is derived from an EMBL/GenBank/DDBJ whole genome shotgun (WGS) entry which is preliminary data.</text>
</comment>
<proteinExistence type="inferred from homology"/>
<feature type="domain" description="Enoyl reductase (ER)" evidence="7">
    <location>
        <begin position="6"/>
        <end position="334"/>
    </location>
</feature>
<dbReference type="RefSeq" id="WP_154768764.1">
    <property type="nucleotide sequence ID" value="NZ_WLYK01000005.1"/>
</dbReference>
<dbReference type="InterPro" id="IPR011032">
    <property type="entry name" value="GroES-like_sf"/>
</dbReference>
<dbReference type="SUPFAM" id="SSF50129">
    <property type="entry name" value="GroES-like"/>
    <property type="match status" value="1"/>
</dbReference>
<name>A0A7K1FKR1_9ACTN</name>
<evidence type="ECO:0000256" key="1">
    <source>
        <dbReference type="ARBA" id="ARBA00001947"/>
    </source>
</evidence>
<evidence type="ECO:0000256" key="2">
    <source>
        <dbReference type="ARBA" id="ARBA00022723"/>
    </source>
</evidence>
<dbReference type="InterPro" id="IPR013154">
    <property type="entry name" value="ADH-like_N"/>
</dbReference>
<reference evidence="8 9" key="1">
    <citation type="submission" date="2019-11" db="EMBL/GenBank/DDBJ databases">
        <authorList>
            <person name="Jiang L.-Q."/>
        </authorList>
    </citation>
    <scope>NUCLEOTIDE SEQUENCE [LARGE SCALE GENOMIC DNA]</scope>
    <source>
        <strain evidence="8 9">YIM 132087</strain>
    </source>
</reference>
<sequence>MRRVIVRPEGVQVVDAERPEPLPGEVLVEMSVSGVCGSDVHAAAGHHPFVPLPYLPGHEVVGTVRAVGAGVDGVAVGDHITVEPTLPCGECKMCRTGRSHICEHLRFFGCGYDQGGMADHFTVPVGRVHVLPTDITDLQASLIEPLSTPVHAERISGGVEGKAVVIIGAGTIGLLMLAAVRYAGARTVVVTDMLESKRERAGRLGADAVVDAGDPDMVQHVREILGESADVVFDCVALQPTVDQAFGLAQKGGTVVIVGVPQKDVTVPLPKLQDLQMRLQGSATYMPEDYERSIEIIRAGLVRPEDFITATFPLEQAADAFAAAATGHEVKVLVTRELLAG</sequence>
<dbReference type="InterPro" id="IPR020843">
    <property type="entry name" value="ER"/>
</dbReference>
<feature type="transmembrane region" description="Helical" evidence="6">
    <location>
        <begin position="163"/>
        <end position="184"/>
    </location>
</feature>
<keyword evidence="9" id="KW-1185">Reference proteome</keyword>
<dbReference type="GO" id="GO:0016491">
    <property type="term" value="F:oxidoreductase activity"/>
    <property type="evidence" value="ECO:0007669"/>
    <property type="project" value="UniProtKB-KW"/>
</dbReference>
<keyword evidence="2 5" id="KW-0479">Metal-binding</keyword>
<dbReference type="PROSITE" id="PS00059">
    <property type="entry name" value="ADH_ZINC"/>
    <property type="match status" value="1"/>
</dbReference>
<dbReference type="SMART" id="SM00829">
    <property type="entry name" value="PKS_ER"/>
    <property type="match status" value="1"/>
</dbReference>
<comment type="cofactor">
    <cofactor evidence="1 5">
        <name>Zn(2+)</name>
        <dbReference type="ChEBI" id="CHEBI:29105"/>
    </cofactor>
</comment>
<organism evidence="8 9">
    <name type="scientific">Nakamurella alba</name>
    <dbReference type="NCBI Taxonomy" id="2665158"/>
    <lineage>
        <taxon>Bacteria</taxon>
        <taxon>Bacillati</taxon>
        <taxon>Actinomycetota</taxon>
        <taxon>Actinomycetes</taxon>
        <taxon>Nakamurellales</taxon>
        <taxon>Nakamurellaceae</taxon>
        <taxon>Nakamurella</taxon>
    </lineage>
</organism>
<dbReference type="Pfam" id="PF00107">
    <property type="entry name" value="ADH_zinc_N"/>
    <property type="match status" value="1"/>
</dbReference>
<keyword evidence="3 5" id="KW-0862">Zinc</keyword>
<evidence type="ECO:0000256" key="3">
    <source>
        <dbReference type="ARBA" id="ARBA00022833"/>
    </source>
</evidence>
<evidence type="ECO:0000256" key="6">
    <source>
        <dbReference type="SAM" id="Phobius"/>
    </source>
</evidence>
<keyword evidence="6" id="KW-1133">Transmembrane helix</keyword>
<dbReference type="Proteomes" id="UP000460221">
    <property type="component" value="Unassembled WGS sequence"/>
</dbReference>
<evidence type="ECO:0000313" key="8">
    <source>
        <dbReference type="EMBL" id="MTD14732.1"/>
    </source>
</evidence>
<dbReference type="PANTHER" id="PTHR43401:SF2">
    <property type="entry name" value="L-THREONINE 3-DEHYDROGENASE"/>
    <property type="match status" value="1"/>
</dbReference>
<dbReference type="GO" id="GO:0008270">
    <property type="term" value="F:zinc ion binding"/>
    <property type="evidence" value="ECO:0007669"/>
    <property type="project" value="InterPro"/>
</dbReference>
<gene>
    <name evidence="8" type="ORF">GIS00_12350</name>
</gene>
<dbReference type="InterPro" id="IPR002328">
    <property type="entry name" value="ADH_Zn_CS"/>
</dbReference>
<evidence type="ECO:0000256" key="4">
    <source>
        <dbReference type="ARBA" id="ARBA00023002"/>
    </source>
</evidence>
<dbReference type="InterPro" id="IPR050129">
    <property type="entry name" value="Zn_alcohol_dh"/>
</dbReference>
<keyword evidence="6" id="KW-0812">Transmembrane</keyword>
<evidence type="ECO:0000259" key="7">
    <source>
        <dbReference type="SMART" id="SM00829"/>
    </source>
</evidence>
<dbReference type="Gene3D" id="3.40.50.720">
    <property type="entry name" value="NAD(P)-binding Rossmann-like Domain"/>
    <property type="match status" value="1"/>
</dbReference>
<dbReference type="EMBL" id="WLYK01000005">
    <property type="protein sequence ID" value="MTD14732.1"/>
    <property type="molecule type" value="Genomic_DNA"/>
</dbReference>
<keyword evidence="4" id="KW-0560">Oxidoreductase</keyword>